<name>A0ACC2ZV18_9EURO</name>
<reference evidence="1" key="1">
    <citation type="submission" date="2022-10" db="EMBL/GenBank/DDBJ databases">
        <title>Culturing micro-colonial fungi from biological soil crusts in the Mojave desert and describing Neophaeococcomyces mojavensis, and introducing the new genera and species Taxawa tesnikishii.</title>
        <authorList>
            <person name="Kurbessoian T."/>
            <person name="Stajich J.E."/>
        </authorList>
    </citation>
    <scope>NUCLEOTIDE SEQUENCE</scope>
    <source>
        <strain evidence="1">JES_112</strain>
    </source>
</reference>
<sequence>MNATGSGLRDIHTGSKNTNIQKAKNYIVLHDRGVPSTHSAIDKDTHAAKRKVMSHGFSEQALRGLEGFMVENISKWTNTLMEGASDESKGWSSPKDMATYANYLTFDVLGDLCFGKSLNLIESDKLRSIPKVMLARAIVFSTVGSTPLIPLYKFIVEKTPFEKYLMPEMSANMTKLVGFAAPALKERLMHKADVEKNGGTERKDFIYYLSEAKDPETGEGYSQIEFLAECRLLIAAGSDTSSLTLAAAFFYLTQNPEIAAKLSKELRDTFKSVEEIVTGPALNSCQYLRATIDETLRISPPVPSSLPREVTGSGMLISGEYVPTGTTVGTSAYAIHHSPDYFSNPHLFKPERWLPERTNKDELARAKSAFCPFSIGTRGCLGNTMAYNELSLALGRVFWSFDVRRQAGNNMGQDKFGEYGMRDIFITERDGPMVEFRRRADASVP</sequence>
<evidence type="ECO:0000313" key="2">
    <source>
        <dbReference type="Proteomes" id="UP001172386"/>
    </source>
</evidence>
<comment type="caution">
    <text evidence="1">The sequence shown here is derived from an EMBL/GenBank/DDBJ whole genome shotgun (WGS) entry which is preliminary data.</text>
</comment>
<organism evidence="1 2">
    <name type="scientific">Neophaeococcomyces mojaviensis</name>
    <dbReference type="NCBI Taxonomy" id="3383035"/>
    <lineage>
        <taxon>Eukaryota</taxon>
        <taxon>Fungi</taxon>
        <taxon>Dikarya</taxon>
        <taxon>Ascomycota</taxon>
        <taxon>Pezizomycotina</taxon>
        <taxon>Eurotiomycetes</taxon>
        <taxon>Chaetothyriomycetidae</taxon>
        <taxon>Chaetothyriales</taxon>
        <taxon>Chaetothyriales incertae sedis</taxon>
        <taxon>Neophaeococcomyces</taxon>
    </lineage>
</organism>
<accession>A0ACC2ZV18</accession>
<proteinExistence type="predicted"/>
<protein>
    <submittedName>
        <fullName evidence="1">Uncharacterized protein</fullName>
    </submittedName>
</protein>
<gene>
    <name evidence="1" type="ORF">H2198_009342</name>
</gene>
<evidence type="ECO:0000313" key="1">
    <source>
        <dbReference type="EMBL" id="KAJ9651368.1"/>
    </source>
</evidence>
<dbReference type="Proteomes" id="UP001172386">
    <property type="component" value="Unassembled WGS sequence"/>
</dbReference>
<keyword evidence="2" id="KW-1185">Reference proteome</keyword>
<dbReference type="EMBL" id="JAPDRQ010000261">
    <property type="protein sequence ID" value="KAJ9651368.1"/>
    <property type="molecule type" value="Genomic_DNA"/>
</dbReference>